<accession>A0A1D2MX07</accession>
<dbReference type="Gene3D" id="2.60.40.640">
    <property type="match status" value="2"/>
</dbReference>
<dbReference type="OrthoDB" id="2333384at2759"/>
<organism evidence="3 4">
    <name type="scientific">Orchesella cincta</name>
    <name type="common">Springtail</name>
    <name type="synonym">Podura cincta</name>
    <dbReference type="NCBI Taxonomy" id="48709"/>
    <lineage>
        <taxon>Eukaryota</taxon>
        <taxon>Metazoa</taxon>
        <taxon>Ecdysozoa</taxon>
        <taxon>Arthropoda</taxon>
        <taxon>Hexapoda</taxon>
        <taxon>Collembola</taxon>
        <taxon>Entomobryomorpha</taxon>
        <taxon>Entomobryoidea</taxon>
        <taxon>Orchesellidae</taxon>
        <taxon>Orchesellinae</taxon>
        <taxon>Orchesella</taxon>
    </lineage>
</organism>
<dbReference type="InterPro" id="IPR011021">
    <property type="entry name" value="Arrestin-like_N"/>
</dbReference>
<dbReference type="InterPro" id="IPR014752">
    <property type="entry name" value="Arrestin-like_C"/>
</dbReference>
<dbReference type="STRING" id="48709.A0A1D2MX07"/>
<dbReference type="InterPro" id="IPR014756">
    <property type="entry name" value="Ig_E-set"/>
</dbReference>
<name>A0A1D2MX07_ORCCI</name>
<evidence type="ECO:0000256" key="1">
    <source>
        <dbReference type="ARBA" id="ARBA00005298"/>
    </source>
</evidence>
<protein>
    <submittedName>
        <fullName evidence="3">Arrestin domain-containing protein 3</fullName>
    </submittedName>
</protein>
<dbReference type="SMART" id="SM01017">
    <property type="entry name" value="Arrestin_C"/>
    <property type="match status" value="1"/>
</dbReference>
<gene>
    <name evidence="3" type="ORF">Ocin01_09215</name>
</gene>
<dbReference type="GO" id="GO:0015031">
    <property type="term" value="P:protein transport"/>
    <property type="evidence" value="ECO:0007669"/>
    <property type="project" value="TreeGrafter"/>
</dbReference>
<dbReference type="AlphaFoldDB" id="A0A1D2MX07"/>
<dbReference type="GO" id="GO:0005737">
    <property type="term" value="C:cytoplasm"/>
    <property type="evidence" value="ECO:0007669"/>
    <property type="project" value="TreeGrafter"/>
</dbReference>
<dbReference type="Proteomes" id="UP000094527">
    <property type="component" value="Unassembled WGS sequence"/>
</dbReference>
<evidence type="ECO:0000313" key="3">
    <source>
        <dbReference type="EMBL" id="ODM97461.1"/>
    </source>
</evidence>
<evidence type="ECO:0000313" key="4">
    <source>
        <dbReference type="Proteomes" id="UP000094527"/>
    </source>
</evidence>
<reference evidence="3 4" key="1">
    <citation type="journal article" date="2016" name="Genome Biol. Evol.">
        <title>Gene Family Evolution Reflects Adaptation to Soil Environmental Stressors in the Genome of the Collembolan Orchesella cincta.</title>
        <authorList>
            <person name="Faddeeva-Vakhrusheva A."/>
            <person name="Derks M.F."/>
            <person name="Anvar S.Y."/>
            <person name="Agamennone V."/>
            <person name="Suring W."/>
            <person name="Smit S."/>
            <person name="van Straalen N.M."/>
            <person name="Roelofs D."/>
        </authorList>
    </citation>
    <scope>NUCLEOTIDE SEQUENCE [LARGE SCALE GENOMIC DNA]</scope>
    <source>
        <tissue evidence="3">Mixed pool</tissue>
    </source>
</reference>
<dbReference type="Pfam" id="PF02752">
    <property type="entry name" value="Arrestin_C"/>
    <property type="match status" value="1"/>
</dbReference>
<comment type="similarity">
    <text evidence="1">Belongs to the arrestin family.</text>
</comment>
<keyword evidence="4" id="KW-1185">Reference proteome</keyword>
<dbReference type="EMBL" id="LJIJ01000440">
    <property type="protein sequence ID" value="ODM97461.1"/>
    <property type="molecule type" value="Genomic_DNA"/>
</dbReference>
<feature type="domain" description="Arrestin C-terminal-like" evidence="2">
    <location>
        <begin position="129"/>
        <end position="263"/>
    </location>
</feature>
<dbReference type="InterPro" id="IPR011022">
    <property type="entry name" value="Arrestin_C-like"/>
</dbReference>
<comment type="caution">
    <text evidence="3">The sequence shown here is derived from an EMBL/GenBank/DDBJ whole genome shotgun (WGS) entry which is preliminary data.</text>
</comment>
<dbReference type="InterPro" id="IPR050357">
    <property type="entry name" value="Arrestin_domain-protein"/>
</dbReference>
<dbReference type="Pfam" id="PF00339">
    <property type="entry name" value="Arrestin_N"/>
    <property type="match status" value="1"/>
</dbReference>
<dbReference type="SUPFAM" id="SSF81296">
    <property type="entry name" value="E set domains"/>
    <property type="match status" value="2"/>
</dbReference>
<dbReference type="PANTHER" id="PTHR11188">
    <property type="entry name" value="ARRESTIN DOMAIN CONTAINING PROTEIN"/>
    <property type="match status" value="1"/>
</dbReference>
<sequence length="263" mass="29919">MAGLTLTFKGHVNVYLSNSSHSTDSEVYFKFEKDLGEDCSSVVTQPENEAAYPFYFRLPEDGLAHSFIGEQGKVEYVLEAVLHRPKWKRDEKVEKVVQVTFPLDLSLIPEASLPVDCEELDKFGCFCCISGSFFMSVRVPKGVFSPGERIPFEVVVNNASRKRFTHISAEIQQDVKYTANYMDQTTYTYYSKTKREKGLDAGESDTWFGEINVPYQLPPTKLQCSMIDVQYYLRIVANPVGCLEKWWSFPLVKCPIVIGNVPQ</sequence>
<dbReference type="PANTHER" id="PTHR11188:SF176">
    <property type="entry name" value="ARRESTIN DOMAIN-CONTAINING PROTEIN 1"/>
    <property type="match status" value="1"/>
</dbReference>
<proteinExistence type="inferred from homology"/>
<evidence type="ECO:0000259" key="2">
    <source>
        <dbReference type="SMART" id="SM01017"/>
    </source>
</evidence>